<evidence type="ECO:0000313" key="2">
    <source>
        <dbReference type="Proteomes" id="UP001165190"/>
    </source>
</evidence>
<gene>
    <name evidence="1" type="ORF">HRI_000316600</name>
</gene>
<proteinExistence type="predicted"/>
<reference evidence="1" key="1">
    <citation type="submission" date="2023-05" db="EMBL/GenBank/DDBJ databases">
        <title>Genome and transcriptome analyses reveal genes involved in the formation of fine ridges on petal epidermal cells in Hibiscus trionum.</title>
        <authorList>
            <person name="Koshimizu S."/>
            <person name="Masuda S."/>
            <person name="Ishii T."/>
            <person name="Shirasu K."/>
            <person name="Hoshino A."/>
            <person name="Arita M."/>
        </authorList>
    </citation>
    <scope>NUCLEOTIDE SEQUENCE</scope>
    <source>
        <strain evidence="1">Hamamatsu line</strain>
    </source>
</reference>
<comment type="caution">
    <text evidence="1">The sequence shown here is derived from an EMBL/GenBank/DDBJ whole genome shotgun (WGS) entry which is preliminary data.</text>
</comment>
<keyword evidence="2" id="KW-1185">Reference proteome</keyword>
<accession>A0A9W7GXM3</accession>
<evidence type="ECO:0000313" key="1">
    <source>
        <dbReference type="EMBL" id="GMI66473.1"/>
    </source>
</evidence>
<dbReference type="AlphaFoldDB" id="A0A9W7GXM3"/>
<name>A0A9W7GXM3_HIBTR</name>
<dbReference type="EMBL" id="BSYR01000004">
    <property type="protein sequence ID" value="GMI66473.1"/>
    <property type="molecule type" value="Genomic_DNA"/>
</dbReference>
<dbReference type="Proteomes" id="UP001165190">
    <property type="component" value="Unassembled WGS sequence"/>
</dbReference>
<organism evidence="1 2">
    <name type="scientific">Hibiscus trionum</name>
    <name type="common">Flower of an hour</name>
    <dbReference type="NCBI Taxonomy" id="183268"/>
    <lineage>
        <taxon>Eukaryota</taxon>
        <taxon>Viridiplantae</taxon>
        <taxon>Streptophyta</taxon>
        <taxon>Embryophyta</taxon>
        <taxon>Tracheophyta</taxon>
        <taxon>Spermatophyta</taxon>
        <taxon>Magnoliopsida</taxon>
        <taxon>eudicotyledons</taxon>
        <taxon>Gunneridae</taxon>
        <taxon>Pentapetalae</taxon>
        <taxon>rosids</taxon>
        <taxon>malvids</taxon>
        <taxon>Malvales</taxon>
        <taxon>Malvaceae</taxon>
        <taxon>Malvoideae</taxon>
        <taxon>Hibiscus</taxon>
    </lineage>
</organism>
<sequence>MAANPIMHAKIKHVDFDLHFVRERVLSCMLQVAYVPAKNQVADLFSKPLAVQQFLLFRHKLNVVSFSSLKKKNKKRGEY</sequence>
<protein>
    <submittedName>
        <fullName evidence="1">Uncharacterized protein</fullName>
    </submittedName>
</protein>
<dbReference type="OrthoDB" id="1192411at2759"/>